<dbReference type="PATRIC" id="fig|727.529.peg.1491"/>
<dbReference type="InterPro" id="IPR010398">
    <property type="entry name" value="DUF997"/>
</dbReference>
<evidence type="ECO:0000256" key="1">
    <source>
        <dbReference type="SAM" id="Phobius"/>
    </source>
</evidence>
<evidence type="ECO:0000313" key="2">
    <source>
        <dbReference type="EMBL" id="KIS34874.1"/>
    </source>
</evidence>
<keyword evidence="1" id="KW-0472">Membrane</keyword>
<dbReference type="OMA" id="WFELACL"/>
<dbReference type="SMR" id="A0A0D0HS60"/>
<proteinExistence type="predicted"/>
<name>A0A0D0HS60_HAEIF</name>
<keyword evidence="1" id="KW-1133">Transmembrane helix</keyword>
<protein>
    <submittedName>
        <fullName evidence="2">Uncharacterized protein</fullName>
    </submittedName>
</protein>
<dbReference type="Pfam" id="PF06196">
    <property type="entry name" value="DUF997"/>
    <property type="match status" value="1"/>
</dbReference>
<accession>A0A0D0HS60</accession>
<feature type="transmembrane region" description="Helical" evidence="1">
    <location>
        <begin position="14"/>
        <end position="35"/>
    </location>
</feature>
<evidence type="ECO:0000313" key="5">
    <source>
        <dbReference type="Proteomes" id="UP000238666"/>
    </source>
</evidence>
<evidence type="ECO:0000313" key="3">
    <source>
        <dbReference type="EMBL" id="PRL90316.1"/>
    </source>
</evidence>
<dbReference type="PANTHER" id="PTHR39174">
    <property type="entry name" value="INNER MEMBRANE PROTEIN-RELATED"/>
    <property type="match status" value="1"/>
</dbReference>
<dbReference type="RefSeq" id="WP_005647974.1">
    <property type="nucleotide sequence ID" value="NZ_AP018766.1"/>
</dbReference>
<evidence type="ECO:0000313" key="4">
    <source>
        <dbReference type="Proteomes" id="UP000050700"/>
    </source>
</evidence>
<dbReference type="EMBL" id="MZKM01000035">
    <property type="protein sequence ID" value="PRL90316.1"/>
    <property type="molecule type" value="Genomic_DNA"/>
</dbReference>
<reference evidence="3 5" key="2">
    <citation type="submission" date="2017-02" db="EMBL/GenBank/DDBJ databases">
        <title>Haemophilus influenzae in COPD genome sequencing project.</title>
        <authorList>
            <person name="Murphy T.F."/>
            <person name="Kong Y."/>
            <person name="Nadendla S."/>
            <person name="Tettelin H."/>
            <person name="Pettigrew M."/>
        </authorList>
    </citation>
    <scope>NUCLEOTIDE SEQUENCE [LARGE SCALE GENOMIC DNA]</scope>
    <source>
        <strain evidence="3 5">19P94H1</strain>
    </source>
</reference>
<keyword evidence="1" id="KW-0812">Transmembrane</keyword>
<sequence length="85" mass="9818">MTLKQRYQQAGKEASWALSLSILYVIGWCLCAYLPKETQGPIGFPLWFELSCIYLPILFIVIGHWIIKIIFQDISLEINDQGNQK</sequence>
<dbReference type="AlphaFoldDB" id="A0A0D0HS60"/>
<dbReference type="EMBL" id="JMQP01000002">
    <property type="protein sequence ID" value="KIS34874.1"/>
    <property type="molecule type" value="Genomic_DNA"/>
</dbReference>
<reference evidence="2 4" key="1">
    <citation type="submission" date="2014-05" db="EMBL/GenBank/DDBJ databases">
        <title>Methylome analysis of the phasevarions of Haemophilus influenzae.</title>
        <authorList>
            <person name="Atack J.M."/>
            <person name="Fox K.L."/>
            <person name="Power P.M."/>
            <person name="Clark T."/>
            <person name="Jurcisek J."/>
            <person name="Korlach J."/>
            <person name="Bakaletz L.O."/>
            <person name="Jennings M.P."/>
        </authorList>
    </citation>
    <scope>NUCLEOTIDE SEQUENCE [LARGE SCALE GENOMIC DNA]</scope>
    <source>
        <strain evidence="2 4">1209</strain>
    </source>
</reference>
<dbReference type="PANTHER" id="PTHR39174:SF1">
    <property type="entry name" value="INNER MEMBRANE PROTEIN"/>
    <property type="match status" value="1"/>
</dbReference>
<organism evidence="2 4">
    <name type="scientific">Haemophilus influenzae</name>
    <dbReference type="NCBI Taxonomy" id="727"/>
    <lineage>
        <taxon>Bacteria</taxon>
        <taxon>Pseudomonadati</taxon>
        <taxon>Pseudomonadota</taxon>
        <taxon>Gammaproteobacteria</taxon>
        <taxon>Pasteurellales</taxon>
        <taxon>Pasteurellaceae</taxon>
        <taxon>Haemophilus</taxon>
    </lineage>
</organism>
<dbReference type="Proteomes" id="UP000050700">
    <property type="component" value="Unassembled WGS sequence"/>
</dbReference>
<comment type="caution">
    <text evidence="2">The sequence shown here is derived from an EMBL/GenBank/DDBJ whole genome shotgun (WGS) entry which is preliminary data.</text>
</comment>
<gene>
    <name evidence="3" type="ORF">BV022_01021</name>
    <name evidence="2" type="ORF">NTHI1209_00477</name>
</gene>
<feature type="transmembrane region" description="Helical" evidence="1">
    <location>
        <begin position="47"/>
        <end position="67"/>
    </location>
</feature>